<organism evidence="2 3">
    <name type="scientific">Cudoniella acicularis</name>
    <dbReference type="NCBI Taxonomy" id="354080"/>
    <lineage>
        <taxon>Eukaryota</taxon>
        <taxon>Fungi</taxon>
        <taxon>Dikarya</taxon>
        <taxon>Ascomycota</taxon>
        <taxon>Pezizomycotina</taxon>
        <taxon>Leotiomycetes</taxon>
        <taxon>Helotiales</taxon>
        <taxon>Tricladiaceae</taxon>
        <taxon>Cudoniella</taxon>
    </lineage>
</organism>
<sequence length="399" mass="44538">MPTSDPLESSDGSLQGFTKDGLVEFDTQFHKLVDDGKLANVVTLIARHGEIVHRDAYGVHDVSAAVPVPVPVKTTSIYRIASMLKPIMAAAMMMLWEEGLWALEDPVCKFIPEFSDLKVKVENEGGEVELVDQDTPMTMKQLMSHTAGFVGRGEYDADHMRKGDLQDMINILATLPLAFQPGREWRYGPSVDVQGYIIEKLTGQLLDDFLAQRLFTPLGMVDTGFVLPASKLERLVSNHKDDGTGKLVSVPLEGTYNTTRPKFIGSGMAILSTVDDYFRFSQMLLNGGEFEGKRYLKSSTIELMRTSVLKPGVHLKFGAHVLENIGFGLGVGILQNQVQWMSSQKVGNYFWRGLFGTWFWIDPTNEVVVVGFINELDWPKNAPLVREICAKWVYKALKE</sequence>
<dbReference type="AlphaFoldDB" id="A0A8H4R9Y9"/>
<protein>
    <recommendedName>
        <fullName evidence="1">Beta-lactamase-related domain-containing protein</fullName>
    </recommendedName>
</protein>
<dbReference type="InterPro" id="IPR050789">
    <property type="entry name" value="Diverse_Enzym_Activities"/>
</dbReference>
<dbReference type="Proteomes" id="UP000566819">
    <property type="component" value="Unassembled WGS sequence"/>
</dbReference>
<evidence type="ECO:0000313" key="3">
    <source>
        <dbReference type="Proteomes" id="UP000566819"/>
    </source>
</evidence>
<dbReference type="InterPro" id="IPR001466">
    <property type="entry name" value="Beta-lactam-related"/>
</dbReference>
<evidence type="ECO:0000313" key="2">
    <source>
        <dbReference type="EMBL" id="KAF4626225.1"/>
    </source>
</evidence>
<keyword evidence="3" id="KW-1185">Reference proteome</keyword>
<evidence type="ECO:0000259" key="1">
    <source>
        <dbReference type="Pfam" id="PF00144"/>
    </source>
</evidence>
<dbReference type="InterPro" id="IPR012338">
    <property type="entry name" value="Beta-lactam/transpept-like"/>
</dbReference>
<dbReference type="Pfam" id="PF00144">
    <property type="entry name" value="Beta-lactamase"/>
    <property type="match status" value="1"/>
</dbReference>
<dbReference type="Gene3D" id="3.40.710.10">
    <property type="entry name" value="DD-peptidase/beta-lactamase superfamily"/>
    <property type="match status" value="1"/>
</dbReference>
<comment type="caution">
    <text evidence="2">The sequence shown here is derived from an EMBL/GenBank/DDBJ whole genome shotgun (WGS) entry which is preliminary data.</text>
</comment>
<proteinExistence type="predicted"/>
<dbReference type="PANTHER" id="PTHR43283:SF3">
    <property type="entry name" value="BETA-LACTAMASE FAMILY PROTEIN (AFU_ORTHOLOGUE AFUA_5G07500)"/>
    <property type="match status" value="1"/>
</dbReference>
<accession>A0A8H4R9Y9</accession>
<dbReference type="EMBL" id="JAAMPI010001196">
    <property type="protein sequence ID" value="KAF4626225.1"/>
    <property type="molecule type" value="Genomic_DNA"/>
</dbReference>
<dbReference type="PANTHER" id="PTHR43283">
    <property type="entry name" value="BETA-LACTAMASE-RELATED"/>
    <property type="match status" value="1"/>
</dbReference>
<feature type="domain" description="Beta-lactamase-related" evidence="1">
    <location>
        <begin position="26"/>
        <end position="382"/>
    </location>
</feature>
<name>A0A8H4R9Y9_9HELO</name>
<dbReference type="SUPFAM" id="SSF56601">
    <property type="entry name" value="beta-lactamase/transpeptidase-like"/>
    <property type="match status" value="1"/>
</dbReference>
<dbReference type="OrthoDB" id="5946976at2759"/>
<reference evidence="2 3" key="1">
    <citation type="submission" date="2020-03" db="EMBL/GenBank/DDBJ databases">
        <title>Draft Genome Sequence of Cudoniella acicularis.</title>
        <authorList>
            <person name="Buettner E."/>
            <person name="Kellner H."/>
        </authorList>
    </citation>
    <scope>NUCLEOTIDE SEQUENCE [LARGE SCALE GENOMIC DNA]</scope>
    <source>
        <strain evidence="2 3">DSM 108380</strain>
    </source>
</reference>
<gene>
    <name evidence="2" type="ORF">G7Y89_g11934</name>
</gene>